<dbReference type="PANTHER" id="PTHR43711:SF31">
    <property type="entry name" value="HISTIDINE KINASE"/>
    <property type="match status" value="1"/>
</dbReference>
<dbReference type="Proteomes" id="UP000230052">
    <property type="component" value="Unassembled WGS sequence"/>
</dbReference>
<dbReference type="Gene3D" id="3.30.450.20">
    <property type="entry name" value="PAS domain"/>
    <property type="match status" value="1"/>
</dbReference>
<evidence type="ECO:0000256" key="8">
    <source>
        <dbReference type="ARBA" id="ARBA00022777"/>
    </source>
</evidence>
<dbReference type="CDD" id="cd16922">
    <property type="entry name" value="HATPase_EvgS-ArcB-TorS-like"/>
    <property type="match status" value="1"/>
</dbReference>
<proteinExistence type="predicted"/>
<dbReference type="SUPFAM" id="SSF55874">
    <property type="entry name" value="ATPase domain of HSP90 chaperone/DNA topoisomerase II/histidine kinase"/>
    <property type="match status" value="1"/>
</dbReference>
<dbReference type="EMBL" id="PEWV01000031">
    <property type="protein sequence ID" value="PIU41874.1"/>
    <property type="molecule type" value="Genomic_DNA"/>
</dbReference>
<organism evidence="13 14">
    <name type="scientific">Candidatus Aquitaenariimonas noxiae</name>
    <dbReference type="NCBI Taxonomy" id="1974741"/>
    <lineage>
        <taxon>Bacteria</taxon>
        <taxon>Pseudomonadati</taxon>
        <taxon>Candidatus Omnitrophota</taxon>
        <taxon>Candidatus Aquitaenariimonas</taxon>
    </lineage>
</organism>
<dbReference type="InterPro" id="IPR003661">
    <property type="entry name" value="HisK_dim/P_dom"/>
</dbReference>
<evidence type="ECO:0000256" key="6">
    <source>
        <dbReference type="ARBA" id="ARBA00022679"/>
    </source>
</evidence>
<dbReference type="Pfam" id="PF00512">
    <property type="entry name" value="HisKA"/>
    <property type="match status" value="1"/>
</dbReference>
<feature type="domain" description="Histidine kinase" evidence="12">
    <location>
        <begin position="149"/>
        <end position="366"/>
    </location>
</feature>
<dbReference type="Pfam" id="PF02518">
    <property type="entry name" value="HATPase_c"/>
    <property type="match status" value="1"/>
</dbReference>
<comment type="subcellular location">
    <subcellularLocation>
        <location evidence="2">Cell membrane</location>
    </subcellularLocation>
</comment>
<keyword evidence="7" id="KW-0547">Nucleotide-binding</keyword>
<dbReference type="GO" id="GO:0005886">
    <property type="term" value="C:plasma membrane"/>
    <property type="evidence" value="ECO:0007669"/>
    <property type="project" value="UniProtKB-SubCell"/>
</dbReference>
<evidence type="ECO:0000256" key="4">
    <source>
        <dbReference type="ARBA" id="ARBA00022475"/>
    </source>
</evidence>
<dbReference type="InterPro" id="IPR036890">
    <property type="entry name" value="HATPase_C_sf"/>
</dbReference>
<evidence type="ECO:0000256" key="9">
    <source>
        <dbReference type="ARBA" id="ARBA00022840"/>
    </source>
</evidence>
<gene>
    <name evidence="13" type="ORF">COS99_03125</name>
</gene>
<dbReference type="PROSITE" id="PS50109">
    <property type="entry name" value="HIS_KIN"/>
    <property type="match status" value="1"/>
</dbReference>
<evidence type="ECO:0000256" key="5">
    <source>
        <dbReference type="ARBA" id="ARBA00022553"/>
    </source>
</evidence>
<dbReference type="SMART" id="SM00388">
    <property type="entry name" value="HisKA"/>
    <property type="match status" value="1"/>
</dbReference>
<dbReference type="EC" id="2.7.13.3" evidence="3"/>
<dbReference type="InterPro" id="IPR035965">
    <property type="entry name" value="PAS-like_dom_sf"/>
</dbReference>
<comment type="caution">
    <text evidence="13">The sequence shown here is derived from an EMBL/GenBank/DDBJ whole genome shotgun (WGS) entry which is preliminary data.</text>
</comment>
<evidence type="ECO:0000313" key="14">
    <source>
        <dbReference type="Proteomes" id="UP000230052"/>
    </source>
</evidence>
<keyword evidence="6" id="KW-0808">Transferase</keyword>
<protein>
    <recommendedName>
        <fullName evidence="3">histidine kinase</fullName>
        <ecNumber evidence="3">2.7.13.3</ecNumber>
    </recommendedName>
</protein>
<evidence type="ECO:0000256" key="3">
    <source>
        <dbReference type="ARBA" id="ARBA00012438"/>
    </source>
</evidence>
<dbReference type="InterPro" id="IPR000014">
    <property type="entry name" value="PAS"/>
</dbReference>
<dbReference type="GO" id="GO:0000155">
    <property type="term" value="F:phosphorelay sensor kinase activity"/>
    <property type="evidence" value="ECO:0007669"/>
    <property type="project" value="InterPro"/>
</dbReference>
<keyword evidence="10" id="KW-0902">Two-component regulatory system</keyword>
<accession>A0A2J0KX23</accession>
<dbReference type="CDD" id="cd00082">
    <property type="entry name" value="HisKA"/>
    <property type="match status" value="1"/>
</dbReference>
<dbReference type="PRINTS" id="PR00344">
    <property type="entry name" value="BCTRLSENSOR"/>
</dbReference>
<keyword evidence="11" id="KW-0472">Membrane</keyword>
<evidence type="ECO:0000256" key="7">
    <source>
        <dbReference type="ARBA" id="ARBA00022741"/>
    </source>
</evidence>
<dbReference type="InterPro" id="IPR003594">
    <property type="entry name" value="HATPase_dom"/>
</dbReference>
<dbReference type="SUPFAM" id="SSF47384">
    <property type="entry name" value="Homodimeric domain of signal transducing histidine kinase"/>
    <property type="match status" value="1"/>
</dbReference>
<evidence type="ECO:0000256" key="11">
    <source>
        <dbReference type="ARBA" id="ARBA00023136"/>
    </source>
</evidence>
<reference evidence="13 14" key="1">
    <citation type="submission" date="2017-09" db="EMBL/GenBank/DDBJ databases">
        <title>Depth-based differentiation of microbial function through sediment-hosted aquifers and enrichment of novel symbionts in the deep terrestrial subsurface.</title>
        <authorList>
            <person name="Probst A.J."/>
            <person name="Ladd B."/>
            <person name="Jarett J.K."/>
            <person name="Geller-Mcgrath D.E."/>
            <person name="Sieber C.M."/>
            <person name="Emerson J.B."/>
            <person name="Anantharaman K."/>
            <person name="Thomas B.C."/>
            <person name="Malmstrom R."/>
            <person name="Stieglmeier M."/>
            <person name="Klingl A."/>
            <person name="Woyke T."/>
            <person name="Ryan C.M."/>
            <person name="Banfield J.F."/>
        </authorList>
    </citation>
    <scope>NUCLEOTIDE SEQUENCE [LARGE SCALE GENOMIC DNA]</scope>
    <source>
        <strain evidence="13">CG07_land_8_20_14_0_80_42_15</strain>
    </source>
</reference>
<evidence type="ECO:0000313" key="13">
    <source>
        <dbReference type="EMBL" id="PIU41874.1"/>
    </source>
</evidence>
<dbReference type="SUPFAM" id="SSF55785">
    <property type="entry name" value="PYP-like sensor domain (PAS domain)"/>
    <property type="match status" value="1"/>
</dbReference>
<dbReference type="InterPro" id="IPR050736">
    <property type="entry name" value="Sensor_HK_Regulatory"/>
</dbReference>
<dbReference type="SMART" id="SM00387">
    <property type="entry name" value="HATPase_c"/>
    <property type="match status" value="1"/>
</dbReference>
<evidence type="ECO:0000256" key="2">
    <source>
        <dbReference type="ARBA" id="ARBA00004236"/>
    </source>
</evidence>
<keyword evidence="4" id="KW-1003">Cell membrane</keyword>
<keyword evidence="5" id="KW-0597">Phosphoprotein</keyword>
<evidence type="ECO:0000259" key="12">
    <source>
        <dbReference type="PROSITE" id="PS50109"/>
    </source>
</evidence>
<name>A0A2J0KX23_9BACT</name>
<evidence type="ECO:0000256" key="1">
    <source>
        <dbReference type="ARBA" id="ARBA00000085"/>
    </source>
</evidence>
<keyword evidence="9" id="KW-0067">ATP-binding</keyword>
<keyword evidence="8" id="KW-0418">Kinase</keyword>
<dbReference type="PANTHER" id="PTHR43711">
    <property type="entry name" value="TWO-COMPONENT HISTIDINE KINASE"/>
    <property type="match status" value="1"/>
</dbReference>
<dbReference type="NCBIfam" id="TIGR00229">
    <property type="entry name" value="sensory_box"/>
    <property type="match status" value="1"/>
</dbReference>
<sequence>MAKKIKNRTEKYKKSNEIIRSILEVAPFGIYIIGSKGSFDYVNSAMIAISGDTYEQFKSLNAFKIPSYKRIGLDKKIRAIFGGGSFSLKSVKYTSYYSKKTTIRNMIGIPLEEKGEKKALIFVEDITQIKKAEEEMVKAMNIKSQFISLASHELRSPLGIIGMYITSLATGESENLTEKQKEYLNVAKRNIDRLIRLVTDVLNYQKLEAGKMGFKMEKGDINELVEEISKEVRPLMESKKLCIKLSLSKEMPKIMFDKDKITQVLINLINNALKFTDKGGLIIKSVKLKNGIRISVIDTGMGIKKEDLHKLFRSFSQINTDRGERPKGTGLGLAISKMIIEKHGGSFEVKSEWGSGSVFSFILPIK</sequence>
<dbReference type="FunFam" id="3.30.565.10:FF:000023">
    <property type="entry name" value="PAS domain-containing sensor histidine kinase"/>
    <property type="match status" value="1"/>
</dbReference>
<dbReference type="InterPro" id="IPR005467">
    <property type="entry name" value="His_kinase_dom"/>
</dbReference>
<comment type="catalytic activity">
    <reaction evidence="1">
        <text>ATP + protein L-histidine = ADP + protein N-phospho-L-histidine.</text>
        <dbReference type="EC" id="2.7.13.3"/>
    </reaction>
</comment>
<dbReference type="AlphaFoldDB" id="A0A2J0KX23"/>
<dbReference type="GO" id="GO:0005524">
    <property type="term" value="F:ATP binding"/>
    <property type="evidence" value="ECO:0007669"/>
    <property type="project" value="UniProtKB-KW"/>
</dbReference>
<dbReference type="InterPro" id="IPR004358">
    <property type="entry name" value="Sig_transdc_His_kin-like_C"/>
</dbReference>
<dbReference type="Gene3D" id="3.30.565.10">
    <property type="entry name" value="Histidine kinase-like ATPase, C-terminal domain"/>
    <property type="match status" value="1"/>
</dbReference>
<dbReference type="Gene3D" id="1.10.287.130">
    <property type="match status" value="1"/>
</dbReference>
<evidence type="ECO:0000256" key="10">
    <source>
        <dbReference type="ARBA" id="ARBA00023012"/>
    </source>
</evidence>
<dbReference type="InterPro" id="IPR036097">
    <property type="entry name" value="HisK_dim/P_sf"/>
</dbReference>